<dbReference type="GO" id="GO:0008483">
    <property type="term" value="F:transaminase activity"/>
    <property type="evidence" value="ECO:0007669"/>
    <property type="project" value="UniProtKB-KW"/>
</dbReference>
<dbReference type="Proteomes" id="UP000030746">
    <property type="component" value="Unassembled WGS sequence"/>
</dbReference>
<evidence type="ECO:0000313" key="6">
    <source>
        <dbReference type="EMBL" id="ESO92952.1"/>
    </source>
</evidence>
<keyword evidence="3" id="KW-0808">Transferase</keyword>
<dbReference type="PANTHER" id="PTHR42790">
    <property type="entry name" value="AMINOTRANSFERASE"/>
    <property type="match status" value="1"/>
</dbReference>
<dbReference type="AlphaFoldDB" id="V4A8B0"/>
<dbReference type="RefSeq" id="XP_009056356.1">
    <property type="nucleotide sequence ID" value="XM_009058108.1"/>
</dbReference>
<dbReference type="KEGG" id="lgi:LOTGIDRAFT_202579"/>
<dbReference type="InterPro" id="IPR015421">
    <property type="entry name" value="PyrdxlP-dep_Trfase_major"/>
</dbReference>
<evidence type="ECO:0000313" key="7">
    <source>
        <dbReference type="Proteomes" id="UP000030746"/>
    </source>
</evidence>
<dbReference type="GO" id="GO:1901605">
    <property type="term" value="P:alpha-amino acid metabolic process"/>
    <property type="evidence" value="ECO:0007669"/>
    <property type="project" value="TreeGrafter"/>
</dbReference>
<dbReference type="EMBL" id="KB201978">
    <property type="protein sequence ID" value="ESO92952.1"/>
    <property type="molecule type" value="Genomic_DNA"/>
</dbReference>
<keyword evidence="7" id="KW-1185">Reference proteome</keyword>
<evidence type="ECO:0000256" key="1">
    <source>
        <dbReference type="ARBA" id="ARBA00001933"/>
    </source>
</evidence>
<gene>
    <name evidence="6" type="ORF">LOTGIDRAFT_202579</name>
</gene>
<accession>V4A8B0</accession>
<dbReference type="GeneID" id="20245539"/>
<comment type="cofactor">
    <cofactor evidence="1">
        <name>pyridoxal 5'-phosphate</name>
        <dbReference type="ChEBI" id="CHEBI:597326"/>
    </cofactor>
</comment>
<sequence length="434" mass="48878">MANERNSIRPTNGIKYESYFSKLSLKRTRTPLRATGDNIPSPDVCYLSGGFPPAEMFPIVHTEITLRDGTKLNLDKDTMEETQQYGDTYGMAGLHKCLVDLVRRVHNPPTLNKPNDDNGLGVLISAGGQSALHHCFNIVLSEGDTLLVQNPTYATMIYIVQPIGATVIGVESDKDGIISSKMEELLENWEQHHKTARRPRVLYCVPTGDNPRGASWSQTRRQEVYNICRKYEMLIMEDDAYYFTHFTRPLPPSLLSLDVDGRVIRFDTFSKILAPGIRLGYVSAPKPVIELLATVYQTSVLFPSQLSQVFVLSLLRHWGNEGFLRQGERTAALLKRQANYILEAANKYLKDVCEWDEPKAGMFLWVKFKRLADASLVVEKCKQRGVLIVAGHFAIPQVRVAPFVRLAFGMPTKEELFRACKIIGEVARELEQGS</sequence>
<dbReference type="Pfam" id="PF00155">
    <property type="entry name" value="Aminotran_1_2"/>
    <property type="match status" value="1"/>
</dbReference>
<dbReference type="InterPro" id="IPR004839">
    <property type="entry name" value="Aminotransferase_I/II_large"/>
</dbReference>
<dbReference type="SUPFAM" id="SSF53383">
    <property type="entry name" value="PLP-dependent transferases"/>
    <property type="match status" value="1"/>
</dbReference>
<keyword evidence="4" id="KW-0663">Pyridoxal phosphate</keyword>
<dbReference type="OrthoDB" id="691673at2759"/>
<evidence type="ECO:0000256" key="3">
    <source>
        <dbReference type="ARBA" id="ARBA00022679"/>
    </source>
</evidence>
<evidence type="ECO:0000256" key="4">
    <source>
        <dbReference type="ARBA" id="ARBA00022898"/>
    </source>
</evidence>
<reference evidence="6 7" key="1">
    <citation type="journal article" date="2013" name="Nature">
        <title>Insights into bilaterian evolution from three spiralian genomes.</title>
        <authorList>
            <person name="Simakov O."/>
            <person name="Marletaz F."/>
            <person name="Cho S.J."/>
            <person name="Edsinger-Gonzales E."/>
            <person name="Havlak P."/>
            <person name="Hellsten U."/>
            <person name="Kuo D.H."/>
            <person name="Larsson T."/>
            <person name="Lv J."/>
            <person name="Arendt D."/>
            <person name="Savage R."/>
            <person name="Osoegawa K."/>
            <person name="de Jong P."/>
            <person name="Grimwood J."/>
            <person name="Chapman J.A."/>
            <person name="Shapiro H."/>
            <person name="Aerts A."/>
            <person name="Otillar R.P."/>
            <person name="Terry A.Y."/>
            <person name="Boore J.L."/>
            <person name="Grigoriev I.V."/>
            <person name="Lindberg D.R."/>
            <person name="Seaver E.C."/>
            <person name="Weisblat D.A."/>
            <person name="Putnam N.H."/>
            <person name="Rokhsar D.S."/>
        </authorList>
    </citation>
    <scope>NUCLEOTIDE SEQUENCE [LARGE SCALE GENOMIC DNA]</scope>
</reference>
<dbReference type="InterPro" id="IPR050859">
    <property type="entry name" value="Class-I_PLP-dep_aminotransf"/>
</dbReference>
<dbReference type="Gene3D" id="3.40.640.10">
    <property type="entry name" value="Type I PLP-dependent aspartate aminotransferase-like (Major domain)"/>
    <property type="match status" value="1"/>
</dbReference>
<dbReference type="STRING" id="225164.V4A8B0"/>
<feature type="domain" description="Aminotransferase class I/classII large" evidence="5">
    <location>
        <begin position="68"/>
        <end position="422"/>
    </location>
</feature>
<organism evidence="6 7">
    <name type="scientific">Lottia gigantea</name>
    <name type="common">Giant owl limpet</name>
    <dbReference type="NCBI Taxonomy" id="225164"/>
    <lineage>
        <taxon>Eukaryota</taxon>
        <taxon>Metazoa</taxon>
        <taxon>Spiralia</taxon>
        <taxon>Lophotrochozoa</taxon>
        <taxon>Mollusca</taxon>
        <taxon>Gastropoda</taxon>
        <taxon>Patellogastropoda</taxon>
        <taxon>Lottioidea</taxon>
        <taxon>Lottiidae</taxon>
        <taxon>Lottia</taxon>
    </lineage>
</organism>
<name>V4A8B0_LOTGI</name>
<keyword evidence="2" id="KW-0032">Aminotransferase</keyword>
<dbReference type="HOGENOM" id="CLU_017584_0_6_1"/>
<protein>
    <recommendedName>
        <fullName evidence="5">Aminotransferase class I/classII large domain-containing protein</fullName>
    </recommendedName>
</protein>
<dbReference type="PANTHER" id="PTHR42790:SF19">
    <property type="entry name" value="KYNURENINE_ALPHA-AMINOADIPATE AMINOTRANSFERASE, MITOCHONDRIAL"/>
    <property type="match status" value="1"/>
</dbReference>
<dbReference type="OMA" id="HRPEGGM"/>
<evidence type="ECO:0000256" key="2">
    <source>
        <dbReference type="ARBA" id="ARBA00022576"/>
    </source>
</evidence>
<dbReference type="InterPro" id="IPR015424">
    <property type="entry name" value="PyrdxlP-dep_Trfase"/>
</dbReference>
<dbReference type="CDD" id="cd00609">
    <property type="entry name" value="AAT_like"/>
    <property type="match status" value="1"/>
</dbReference>
<proteinExistence type="predicted"/>
<evidence type="ECO:0000259" key="5">
    <source>
        <dbReference type="Pfam" id="PF00155"/>
    </source>
</evidence>
<dbReference type="GO" id="GO:0030170">
    <property type="term" value="F:pyridoxal phosphate binding"/>
    <property type="evidence" value="ECO:0007669"/>
    <property type="project" value="InterPro"/>
</dbReference>
<dbReference type="CTD" id="20245539"/>